<dbReference type="InterPro" id="IPR000182">
    <property type="entry name" value="GNAT_dom"/>
</dbReference>
<dbReference type="CDD" id="cd04301">
    <property type="entry name" value="NAT_SF"/>
    <property type="match status" value="1"/>
</dbReference>
<proteinExistence type="predicted"/>
<dbReference type="STRING" id="1302272.FC96_GL001102"/>
<dbReference type="AlphaFoldDB" id="A0A0R1HQS3"/>
<dbReference type="SUPFAM" id="SSF55729">
    <property type="entry name" value="Acyl-CoA N-acyltransferases (Nat)"/>
    <property type="match status" value="1"/>
</dbReference>
<evidence type="ECO:0000313" key="2">
    <source>
        <dbReference type="EMBL" id="KRK48783.1"/>
    </source>
</evidence>
<reference evidence="2 3" key="1">
    <citation type="journal article" date="2015" name="Genome Announc.">
        <title>Expanding the biotechnology potential of lactobacilli through comparative genomics of 213 strains and associated genera.</title>
        <authorList>
            <person name="Sun Z."/>
            <person name="Harris H.M."/>
            <person name="McCann A."/>
            <person name="Guo C."/>
            <person name="Argimon S."/>
            <person name="Zhang W."/>
            <person name="Yang X."/>
            <person name="Jeffery I.B."/>
            <person name="Cooney J.C."/>
            <person name="Kagawa T.F."/>
            <person name="Liu W."/>
            <person name="Song Y."/>
            <person name="Salvetti E."/>
            <person name="Wrobel A."/>
            <person name="Rasinkangas P."/>
            <person name="Parkhill J."/>
            <person name="Rea M.C."/>
            <person name="O'Sullivan O."/>
            <person name="Ritari J."/>
            <person name="Douillard F.P."/>
            <person name="Paul Ross R."/>
            <person name="Yang R."/>
            <person name="Briner A.E."/>
            <person name="Felis G.E."/>
            <person name="de Vos W.M."/>
            <person name="Barrangou R."/>
            <person name="Klaenhammer T.R."/>
            <person name="Caufield P.W."/>
            <person name="Cui Y."/>
            <person name="Zhang H."/>
            <person name="O'Toole P.W."/>
        </authorList>
    </citation>
    <scope>NUCLEOTIDE SEQUENCE [LARGE SCALE GENOMIC DNA]</scope>
    <source>
        <strain evidence="2 3">JCM 15530</strain>
    </source>
</reference>
<feature type="domain" description="N-acetyltransferase" evidence="1">
    <location>
        <begin position="8"/>
        <end position="146"/>
    </location>
</feature>
<dbReference type="InterPro" id="IPR016181">
    <property type="entry name" value="Acyl_CoA_acyltransferase"/>
</dbReference>
<dbReference type="Proteomes" id="UP000050911">
    <property type="component" value="Unassembled WGS sequence"/>
</dbReference>
<comment type="caution">
    <text evidence="2">The sequence shown here is derived from an EMBL/GenBank/DDBJ whole genome shotgun (WGS) entry which is preliminary data.</text>
</comment>
<organism evidence="2 3">
    <name type="scientific">Secundilactobacillus kimchicus JCM 15530</name>
    <dbReference type="NCBI Taxonomy" id="1302272"/>
    <lineage>
        <taxon>Bacteria</taxon>
        <taxon>Bacillati</taxon>
        <taxon>Bacillota</taxon>
        <taxon>Bacilli</taxon>
        <taxon>Lactobacillales</taxon>
        <taxon>Lactobacillaceae</taxon>
        <taxon>Secundilactobacillus</taxon>
    </lineage>
</organism>
<dbReference type="PROSITE" id="PS51186">
    <property type="entry name" value="GNAT"/>
    <property type="match status" value="1"/>
</dbReference>
<protein>
    <recommendedName>
        <fullName evidence="1">N-acetyltransferase domain-containing protein</fullName>
    </recommendedName>
</protein>
<evidence type="ECO:0000259" key="1">
    <source>
        <dbReference type="PROSITE" id="PS51186"/>
    </source>
</evidence>
<dbReference type="EMBL" id="AZCX01000002">
    <property type="protein sequence ID" value="KRK48783.1"/>
    <property type="molecule type" value="Genomic_DNA"/>
</dbReference>
<sequence>MWSKKMIVKHELGNTGTIYQAAKMIRLAVFVDEQGIDPKLEFDPLDATLVHYVGYVADEPVTTARLAPSGSTVKVQRVATLPEYRGQHLASELLRTILAAQPAGTEVTLNAQQTAIGLYERLGFKPVGAPFEEVGILHQAMVLTIEA</sequence>
<keyword evidence="3" id="KW-1185">Reference proteome</keyword>
<dbReference type="PATRIC" id="fig|1302272.5.peg.1108"/>
<accession>A0A0R1HQS3</accession>
<dbReference type="Gene3D" id="3.40.630.30">
    <property type="match status" value="1"/>
</dbReference>
<dbReference type="GO" id="GO:0016747">
    <property type="term" value="F:acyltransferase activity, transferring groups other than amino-acyl groups"/>
    <property type="evidence" value="ECO:0007669"/>
    <property type="project" value="InterPro"/>
</dbReference>
<evidence type="ECO:0000313" key="3">
    <source>
        <dbReference type="Proteomes" id="UP000050911"/>
    </source>
</evidence>
<name>A0A0R1HQS3_9LACO</name>
<gene>
    <name evidence="2" type="ORF">FC96_GL001102</name>
</gene>
<dbReference type="Pfam" id="PF13673">
    <property type="entry name" value="Acetyltransf_10"/>
    <property type="match status" value="1"/>
</dbReference>